<dbReference type="RefSeq" id="WP_344090024.1">
    <property type="nucleotide sequence ID" value="NZ_BAAAOG010000001.1"/>
</dbReference>
<dbReference type="EMBL" id="BAAAOG010000001">
    <property type="protein sequence ID" value="GAA1942891.1"/>
    <property type="molecule type" value="Genomic_DNA"/>
</dbReference>
<dbReference type="Gene3D" id="3.20.20.150">
    <property type="entry name" value="Divalent-metal-dependent TIM barrel enzymes"/>
    <property type="match status" value="1"/>
</dbReference>
<evidence type="ECO:0000313" key="3">
    <source>
        <dbReference type="EMBL" id="GAA1942891.1"/>
    </source>
</evidence>
<reference evidence="3 4" key="1">
    <citation type="journal article" date="2019" name="Int. J. Syst. Evol. Microbiol.">
        <title>The Global Catalogue of Microorganisms (GCM) 10K type strain sequencing project: providing services to taxonomists for standard genome sequencing and annotation.</title>
        <authorList>
            <consortium name="The Broad Institute Genomics Platform"/>
            <consortium name="The Broad Institute Genome Sequencing Center for Infectious Disease"/>
            <person name="Wu L."/>
            <person name="Ma J."/>
        </authorList>
    </citation>
    <scope>NUCLEOTIDE SEQUENCE [LARGE SCALE GENOMIC DNA]</scope>
    <source>
        <strain evidence="3 4">JCM 14901</strain>
    </source>
</reference>
<protein>
    <recommendedName>
        <fullName evidence="2">Xylose isomerase-like TIM barrel domain-containing protein</fullName>
    </recommendedName>
</protein>
<keyword evidence="1" id="KW-0119">Carbohydrate metabolism</keyword>
<name>A0ABN2Q5S9_9MICO</name>
<keyword evidence="4" id="KW-1185">Reference proteome</keyword>
<evidence type="ECO:0000313" key="4">
    <source>
        <dbReference type="Proteomes" id="UP001499933"/>
    </source>
</evidence>
<evidence type="ECO:0000259" key="2">
    <source>
        <dbReference type="Pfam" id="PF01261"/>
    </source>
</evidence>
<accession>A0ABN2Q5S9</accession>
<sequence>MTGSTVKGTPIQGVTLYSFTRAFHGREYDLEGLIRKVAADGYGPGLEVIGFSSFRGFPEIEDSFAGWFRDLVAEVGLVTTSLAVNADIGIHRDRLLTQDELIEYMTRQIKAAAKLGFPIARVQISIEPDSMEALAPIAEEHGVTLALEVHADQYASHPRILALRDRFEKVGSPFLGFTADWGATTVGFAPSLVEAYRRRGASEELLGKVVDLWNSYYEQGPPADQADHGQRFGSFIGLAAQNGRPDLGIDFAINGTGLFGPARVEDWLQIMPWIRHVHGKFFGIDEHGEEPSVPVRDLIRLLVENGYSGAISSEYEGWHWNHWQSPFEIIAGEQAVQRSAAADAGSRMITDAAEARAQLAGWLAPTSVVERAEGESKRRDETQGAIA</sequence>
<evidence type="ECO:0000256" key="1">
    <source>
        <dbReference type="ARBA" id="ARBA00023277"/>
    </source>
</evidence>
<gene>
    <name evidence="3" type="ORF">GCM10009776_00820</name>
</gene>
<dbReference type="Proteomes" id="UP001499933">
    <property type="component" value="Unassembled WGS sequence"/>
</dbReference>
<dbReference type="Pfam" id="PF01261">
    <property type="entry name" value="AP_endonuc_2"/>
    <property type="match status" value="1"/>
</dbReference>
<feature type="domain" description="Xylose isomerase-like TIM barrel" evidence="2">
    <location>
        <begin position="56"/>
        <end position="316"/>
    </location>
</feature>
<organism evidence="3 4">
    <name type="scientific">Microbacterium deminutum</name>
    <dbReference type="NCBI Taxonomy" id="344164"/>
    <lineage>
        <taxon>Bacteria</taxon>
        <taxon>Bacillati</taxon>
        <taxon>Actinomycetota</taxon>
        <taxon>Actinomycetes</taxon>
        <taxon>Micrococcales</taxon>
        <taxon>Microbacteriaceae</taxon>
        <taxon>Microbacterium</taxon>
    </lineage>
</organism>
<comment type="caution">
    <text evidence="3">The sequence shown here is derived from an EMBL/GenBank/DDBJ whole genome shotgun (WGS) entry which is preliminary data.</text>
</comment>
<proteinExistence type="predicted"/>
<dbReference type="InterPro" id="IPR036237">
    <property type="entry name" value="Xyl_isomerase-like_sf"/>
</dbReference>
<dbReference type="SUPFAM" id="SSF51658">
    <property type="entry name" value="Xylose isomerase-like"/>
    <property type="match status" value="1"/>
</dbReference>
<dbReference type="InterPro" id="IPR013022">
    <property type="entry name" value="Xyl_isomerase-like_TIM-brl"/>
</dbReference>